<dbReference type="InterPro" id="IPR003594">
    <property type="entry name" value="HATPase_dom"/>
</dbReference>
<keyword evidence="1" id="KW-0418">Kinase</keyword>
<protein>
    <recommendedName>
        <fullName evidence="3">Histidine kinase/HSP90-like ATPase domain-containing protein</fullName>
    </recommendedName>
</protein>
<feature type="domain" description="Histidine kinase/HSP90-like ATPase" evidence="3">
    <location>
        <begin position="43"/>
        <end position="153"/>
    </location>
</feature>
<dbReference type="InterPro" id="IPR050267">
    <property type="entry name" value="Anti-sigma-factor_SerPK"/>
</dbReference>
<dbReference type="PANTHER" id="PTHR35526:SF3">
    <property type="entry name" value="ANTI-SIGMA-F FACTOR RSBW"/>
    <property type="match status" value="1"/>
</dbReference>
<dbReference type="InterPro" id="IPR036890">
    <property type="entry name" value="HATPase_C_sf"/>
</dbReference>
<dbReference type="PANTHER" id="PTHR35526">
    <property type="entry name" value="ANTI-SIGMA-F FACTOR RSBW-RELATED"/>
    <property type="match status" value="1"/>
</dbReference>
<keyword evidence="5" id="KW-1185">Reference proteome</keyword>
<comment type="caution">
    <text evidence="4">The sequence shown here is derived from an EMBL/GenBank/DDBJ whole genome shotgun (WGS) entry which is preliminary data.</text>
</comment>
<sequence length="160" mass="17223">MADPRTTDPGPEQDTESDDGLQSSDPPASYTLVRTWTLDSARQLTELRAEILREVTADGADPQAELGPVAHHMVLVASELATNALEHGKPPTIVRLMRDGTSYLLDVADHDLNTTPYVAGARIPGNGGFGLQIARRLSVDVGWYTAHATKHVWAVFPGQG</sequence>
<keyword evidence="1" id="KW-0723">Serine/threonine-protein kinase</keyword>
<evidence type="ECO:0000313" key="4">
    <source>
        <dbReference type="EMBL" id="KGM01395.1"/>
    </source>
</evidence>
<evidence type="ECO:0000313" key="5">
    <source>
        <dbReference type="Proteomes" id="UP000029833"/>
    </source>
</evidence>
<organism evidence="4 5">
    <name type="scientific">Cellulomonas cellasea DSM 20118</name>
    <dbReference type="NCBI Taxonomy" id="1408250"/>
    <lineage>
        <taxon>Bacteria</taxon>
        <taxon>Bacillati</taxon>
        <taxon>Actinomycetota</taxon>
        <taxon>Actinomycetes</taxon>
        <taxon>Micrococcales</taxon>
        <taxon>Cellulomonadaceae</taxon>
        <taxon>Cellulomonas</taxon>
    </lineage>
</organism>
<dbReference type="STRING" id="1408250.Q760_01785"/>
<dbReference type="EMBL" id="AXNT01000109">
    <property type="protein sequence ID" value="KGM01395.1"/>
    <property type="molecule type" value="Genomic_DNA"/>
</dbReference>
<evidence type="ECO:0000256" key="2">
    <source>
        <dbReference type="SAM" id="MobiDB-lite"/>
    </source>
</evidence>
<accession>A0A0A0B3J9</accession>
<evidence type="ECO:0000256" key="1">
    <source>
        <dbReference type="ARBA" id="ARBA00022527"/>
    </source>
</evidence>
<name>A0A0A0B3J9_9CELL</name>
<keyword evidence="1" id="KW-0808">Transferase</keyword>
<reference evidence="4 5" key="1">
    <citation type="submission" date="2013-10" db="EMBL/GenBank/DDBJ databases">
        <authorList>
            <person name="Wang G."/>
            <person name="Zhuang W."/>
        </authorList>
    </citation>
    <scope>NUCLEOTIDE SEQUENCE [LARGE SCALE GENOMIC DNA]</scope>
    <source>
        <strain evidence="4 5">DSM 20118</strain>
    </source>
</reference>
<dbReference type="RefSeq" id="WP_141372171.1">
    <property type="nucleotide sequence ID" value="NZ_AXNT01000109.1"/>
</dbReference>
<dbReference type="Pfam" id="PF13581">
    <property type="entry name" value="HATPase_c_2"/>
    <property type="match status" value="1"/>
</dbReference>
<dbReference type="Gene3D" id="3.30.565.10">
    <property type="entry name" value="Histidine kinase-like ATPase, C-terminal domain"/>
    <property type="match status" value="1"/>
</dbReference>
<evidence type="ECO:0000259" key="3">
    <source>
        <dbReference type="Pfam" id="PF13581"/>
    </source>
</evidence>
<feature type="region of interest" description="Disordered" evidence="2">
    <location>
        <begin position="1"/>
        <end position="28"/>
    </location>
</feature>
<dbReference type="OrthoDB" id="3297757at2"/>
<dbReference type="Proteomes" id="UP000029833">
    <property type="component" value="Unassembled WGS sequence"/>
</dbReference>
<dbReference type="CDD" id="cd16936">
    <property type="entry name" value="HATPase_RsbW-like"/>
    <property type="match status" value="1"/>
</dbReference>
<proteinExistence type="predicted"/>
<dbReference type="AlphaFoldDB" id="A0A0A0B3J9"/>
<dbReference type="SUPFAM" id="SSF55874">
    <property type="entry name" value="ATPase domain of HSP90 chaperone/DNA topoisomerase II/histidine kinase"/>
    <property type="match status" value="1"/>
</dbReference>
<gene>
    <name evidence="4" type="ORF">Q760_01785</name>
</gene>